<dbReference type="EMBL" id="SWMU01000003">
    <property type="protein sequence ID" value="TKS56159.1"/>
    <property type="molecule type" value="Genomic_DNA"/>
</dbReference>
<evidence type="ECO:0000313" key="1">
    <source>
        <dbReference type="EMBL" id="TKS56159.1"/>
    </source>
</evidence>
<dbReference type="Proteomes" id="UP000306552">
    <property type="component" value="Unassembled WGS sequence"/>
</dbReference>
<keyword evidence="2" id="KW-1185">Reference proteome</keyword>
<protein>
    <submittedName>
        <fullName evidence="1">Uncharacterized protein</fullName>
    </submittedName>
</protein>
<dbReference type="RefSeq" id="WP_138932277.1">
    <property type="nucleotide sequence ID" value="NZ_SWMU01000003.1"/>
</dbReference>
<accession>A0A4U5TPT8</accession>
<proteinExistence type="predicted"/>
<comment type="caution">
    <text evidence="1">The sequence shown here is derived from an EMBL/GenBank/DDBJ whole genome shotgun (WGS) entry which is preliminary data.</text>
</comment>
<gene>
    <name evidence="1" type="ORF">FCN74_09095</name>
</gene>
<dbReference type="AlphaFoldDB" id="A0A4U5TPT8"/>
<name>A0A4U5TPT8_9FLAO</name>
<organism evidence="1 2">
    <name type="scientific">Mesohalobacter halotolerans</name>
    <dbReference type="NCBI Taxonomy" id="1883405"/>
    <lineage>
        <taxon>Bacteria</taxon>
        <taxon>Pseudomonadati</taxon>
        <taxon>Bacteroidota</taxon>
        <taxon>Flavobacteriia</taxon>
        <taxon>Flavobacteriales</taxon>
        <taxon>Flavobacteriaceae</taxon>
        <taxon>Mesohalobacter</taxon>
    </lineage>
</organism>
<evidence type="ECO:0000313" key="2">
    <source>
        <dbReference type="Proteomes" id="UP000306552"/>
    </source>
</evidence>
<sequence>MSNSWYDRISKELPSFKRRFNSYESFANADWSYILNKKDLQKINQAKYLKHMVLMNQGNQNFEIKPLPKLTQNTYVKDIAILKINKDDKIVILAGNDFVTDAEFTLYDGSNGHVLKWNTEQEIFEIIPYSKTGFIADKNVRGIEKIKISNQSHLLIFNNNSNIESFKLENLKSLNLY</sequence>
<reference evidence="1 2" key="1">
    <citation type="submission" date="2019-04" db="EMBL/GenBank/DDBJ databases">
        <title>Psychroflexus halotolerans sp. nov., isolated from a marine solar saltern.</title>
        <authorList>
            <person name="Feng X."/>
        </authorList>
    </citation>
    <scope>NUCLEOTIDE SEQUENCE [LARGE SCALE GENOMIC DNA]</scope>
    <source>
        <strain evidence="1 2">WDS2C27</strain>
    </source>
</reference>